<dbReference type="InterPro" id="IPR029787">
    <property type="entry name" value="Nucleotide_cyclase"/>
</dbReference>
<dbReference type="AlphaFoldDB" id="A0A6J7BGH8"/>
<dbReference type="Pfam" id="PF00990">
    <property type="entry name" value="GGDEF"/>
    <property type="match status" value="1"/>
</dbReference>
<dbReference type="SUPFAM" id="SSF141868">
    <property type="entry name" value="EAL domain-like"/>
    <property type="match status" value="1"/>
</dbReference>
<keyword evidence="1" id="KW-0175">Coiled coil</keyword>
<dbReference type="CDD" id="cd01949">
    <property type="entry name" value="GGDEF"/>
    <property type="match status" value="1"/>
</dbReference>
<proteinExistence type="predicted"/>
<feature type="transmembrane region" description="Helical" evidence="2">
    <location>
        <begin position="184"/>
        <end position="208"/>
    </location>
</feature>
<sequence>MPERDNVTGLARLGLKPKLGQIALALLTILGILGFLGSSIWSARESQVANASVLGESHEAGSLAFSQRESFNVCLAFVQWADGSLSTRDLQIARALLGQRLQVQTQSGRSTYSLLPVDYRNGLTAFDAYLLLARDVPIEQRQKLALAARPAFEFFLTHTRQMSSELALVSQQDMALLIKNRARAATYLSIIFLFTVFIGLVLAIWLSLDIIRGFRRSRKLLQEEENKLQQARQELEVARILDTVQNQILSAELENLSDKELIDYLTSLLSDYQWTLAQSKIDEIKALHQSRRRLAEEYSYRTSHDHLTGLLNRTGFIGAIEAHAPNTELPISAGIFIDVDRFQRFNDALGYANGDKILRQIAKEISMQSRRNEFVARLESDEFILFGSYPTVDDARERALELQAAIEFTQIHKSIEMQITVSIGLVLVKDSTLEAQTLLHEGAIASQLASRQDRSGFALFSKDQSDQLTTALSEEFALRRALSNNEFVLHYQPVIRVSDGKIVGAEALIRWERPGVGLLMPMQFLPGIRQAHLSIELGYWVLDRALQMRKSAEVLIQHHELDEFGLGLNIEAESLLRSDFANNVRQAFSRTAVSPRDIFIEISEDSLASGDIVLDNLKQLREFGIKISLDDFGVGYSNVIQAQAFPLDVLKIDKAFFPTSGFTERNEQLVGDVVRMAKTLGVETVAEGVETEEANSFVFKSGIDYVQGFYYSAAMPELEFWNWVRGRNAQRSSQ</sequence>
<name>A0A6J7BGH8_9ZZZZ</name>
<dbReference type="Pfam" id="PF00563">
    <property type="entry name" value="EAL"/>
    <property type="match status" value="1"/>
</dbReference>
<protein>
    <submittedName>
        <fullName evidence="5">Unannotated protein</fullName>
    </submittedName>
</protein>
<dbReference type="SUPFAM" id="SSF55073">
    <property type="entry name" value="Nucleotide cyclase"/>
    <property type="match status" value="1"/>
</dbReference>
<organism evidence="5">
    <name type="scientific">freshwater metagenome</name>
    <dbReference type="NCBI Taxonomy" id="449393"/>
    <lineage>
        <taxon>unclassified sequences</taxon>
        <taxon>metagenomes</taxon>
        <taxon>ecological metagenomes</taxon>
    </lineage>
</organism>
<dbReference type="Gene3D" id="3.20.20.450">
    <property type="entry name" value="EAL domain"/>
    <property type="match status" value="1"/>
</dbReference>
<dbReference type="InterPro" id="IPR000160">
    <property type="entry name" value="GGDEF_dom"/>
</dbReference>
<dbReference type="GO" id="GO:0071111">
    <property type="term" value="F:cyclic-guanylate-specific phosphodiesterase activity"/>
    <property type="evidence" value="ECO:0007669"/>
    <property type="project" value="InterPro"/>
</dbReference>
<evidence type="ECO:0000256" key="2">
    <source>
        <dbReference type="SAM" id="Phobius"/>
    </source>
</evidence>
<evidence type="ECO:0000256" key="1">
    <source>
        <dbReference type="SAM" id="Coils"/>
    </source>
</evidence>
<gene>
    <name evidence="5" type="ORF">UFOPK3241_00862</name>
</gene>
<reference evidence="5" key="1">
    <citation type="submission" date="2020-05" db="EMBL/GenBank/DDBJ databases">
        <authorList>
            <person name="Chiriac C."/>
            <person name="Salcher M."/>
            <person name="Ghai R."/>
            <person name="Kavagutti S V."/>
        </authorList>
    </citation>
    <scope>NUCLEOTIDE SEQUENCE</scope>
</reference>
<accession>A0A6J7BGH8</accession>
<evidence type="ECO:0000259" key="4">
    <source>
        <dbReference type="PROSITE" id="PS50887"/>
    </source>
</evidence>
<dbReference type="PANTHER" id="PTHR33121:SF70">
    <property type="entry name" value="SIGNALING PROTEIN YKOW"/>
    <property type="match status" value="1"/>
</dbReference>
<feature type="domain" description="EAL" evidence="3">
    <location>
        <begin position="471"/>
        <end position="728"/>
    </location>
</feature>
<dbReference type="Gene3D" id="3.30.70.270">
    <property type="match status" value="1"/>
</dbReference>
<feature type="coiled-coil region" evidence="1">
    <location>
        <begin position="214"/>
        <end position="241"/>
    </location>
</feature>
<keyword evidence="2" id="KW-1133">Transmembrane helix</keyword>
<keyword evidence="2" id="KW-0812">Transmembrane</keyword>
<evidence type="ECO:0000313" key="5">
    <source>
        <dbReference type="EMBL" id="CAB4843493.1"/>
    </source>
</evidence>
<dbReference type="CDD" id="cd01948">
    <property type="entry name" value="EAL"/>
    <property type="match status" value="1"/>
</dbReference>
<dbReference type="InterPro" id="IPR050706">
    <property type="entry name" value="Cyclic-di-GMP_PDE-like"/>
</dbReference>
<dbReference type="InterPro" id="IPR035919">
    <property type="entry name" value="EAL_sf"/>
</dbReference>
<dbReference type="InterPro" id="IPR001633">
    <property type="entry name" value="EAL_dom"/>
</dbReference>
<feature type="transmembrane region" description="Helical" evidence="2">
    <location>
        <begin position="20"/>
        <end position="41"/>
    </location>
</feature>
<dbReference type="NCBIfam" id="TIGR00254">
    <property type="entry name" value="GGDEF"/>
    <property type="match status" value="1"/>
</dbReference>
<dbReference type="InterPro" id="IPR043128">
    <property type="entry name" value="Rev_trsase/Diguanyl_cyclase"/>
</dbReference>
<dbReference type="SMART" id="SM00267">
    <property type="entry name" value="GGDEF"/>
    <property type="match status" value="1"/>
</dbReference>
<dbReference type="PROSITE" id="PS50887">
    <property type="entry name" value="GGDEF"/>
    <property type="match status" value="1"/>
</dbReference>
<dbReference type="SMART" id="SM00052">
    <property type="entry name" value="EAL"/>
    <property type="match status" value="1"/>
</dbReference>
<evidence type="ECO:0000259" key="3">
    <source>
        <dbReference type="PROSITE" id="PS50883"/>
    </source>
</evidence>
<dbReference type="PANTHER" id="PTHR33121">
    <property type="entry name" value="CYCLIC DI-GMP PHOSPHODIESTERASE PDEF"/>
    <property type="match status" value="1"/>
</dbReference>
<keyword evidence="2" id="KW-0472">Membrane</keyword>
<dbReference type="PROSITE" id="PS50883">
    <property type="entry name" value="EAL"/>
    <property type="match status" value="1"/>
</dbReference>
<feature type="domain" description="GGDEF" evidence="4">
    <location>
        <begin position="330"/>
        <end position="462"/>
    </location>
</feature>
<dbReference type="EMBL" id="CAFAZX010000046">
    <property type="protein sequence ID" value="CAB4843493.1"/>
    <property type="molecule type" value="Genomic_DNA"/>
</dbReference>